<protein>
    <submittedName>
        <fullName evidence="2">Class I SAM-dependent methyltransferase</fullName>
    </submittedName>
</protein>
<keyword evidence="3" id="KW-1185">Reference proteome</keyword>
<dbReference type="PANTHER" id="PTHR43861">
    <property type="entry name" value="TRANS-ACONITATE 2-METHYLTRANSFERASE-RELATED"/>
    <property type="match status" value="1"/>
</dbReference>
<dbReference type="CDD" id="cd02440">
    <property type="entry name" value="AdoMet_MTases"/>
    <property type="match status" value="1"/>
</dbReference>
<dbReference type="PANTHER" id="PTHR43861:SF3">
    <property type="entry name" value="PUTATIVE (AFU_ORTHOLOGUE AFUA_2G14390)-RELATED"/>
    <property type="match status" value="1"/>
</dbReference>
<sequence length="272" mass="31849">MICKDHLVTGEKFEISEYENGILKTYPVPENLSEYYESENYISHNDSKNNLQDKVYQFVKSHMLSKKAKWVRRYFKQGRILDVGAGTGEFLNKMKTFLWTVEGVEPNQTARELAILKGLNLRPDLSEIRDQKFDVISLWHVLEHLPDLEKKIDELRELLNDDGVLIIAVPNFKSYDAEYYKENWAAWDVPRHLWHFSRTGLKEKLAKHNFQLIDEKPLKFDSYYVSLLSEKNNNTTLSLLNAVYRGWISNFKAASSGEYSSLTYFFKKSPNS</sequence>
<dbReference type="SUPFAM" id="SSF53335">
    <property type="entry name" value="S-adenosyl-L-methionine-dependent methyltransferases"/>
    <property type="match status" value="1"/>
</dbReference>
<accession>A0A550I8S6</accession>
<dbReference type="OrthoDB" id="2370471at2"/>
<dbReference type="EMBL" id="VHSF01000001">
    <property type="protein sequence ID" value="TRO67375.1"/>
    <property type="molecule type" value="Genomic_DNA"/>
</dbReference>
<gene>
    <name evidence="2" type="ORF">FGM01_05685</name>
</gene>
<evidence type="ECO:0000313" key="3">
    <source>
        <dbReference type="Proteomes" id="UP000315131"/>
    </source>
</evidence>
<reference evidence="2 3" key="1">
    <citation type="submission" date="2019-06" db="EMBL/GenBank/DDBJ databases">
        <title>Gramella sabulilitoris sp. nov., isolated from a marine sand.</title>
        <authorList>
            <person name="Yoon J.-H."/>
        </authorList>
    </citation>
    <scope>NUCLEOTIDE SEQUENCE [LARGE SCALE GENOMIC DNA]</scope>
    <source>
        <strain evidence="2 3">HSMS-1</strain>
    </source>
</reference>
<dbReference type="RefSeq" id="WP_143410152.1">
    <property type="nucleotide sequence ID" value="NZ_VHSF01000001.1"/>
</dbReference>
<keyword evidence="2" id="KW-0489">Methyltransferase</keyword>
<dbReference type="InterPro" id="IPR029063">
    <property type="entry name" value="SAM-dependent_MTases_sf"/>
</dbReference>
<dbReference type="Pfam" id="PF13489">
    <property type="entry name" value="Methyltransf_23"/>
    <property type="match status" value="1"/>
</dbReference>
<dbReference type="AlphaFoldDB" id="A0A550I8S6"/>
<proteinExistence type="predicted"/>
<dbReference type="Proteomes" id="UP000315131">
    <property type="component" value="Unassembled WGS sequence"/>
</dbReference>
<organism evidence="2 3">
    <name type="scientific">Christiangramia sabulilitoris</name>
    <dbReference type="NCBI Taxonomy" id="2583991"/>
    <lineage>
        <taxon>Bacteria</taxon>
        <taxon>Pseudomonadati</taxon>
        <taxon>Bacteroidota</taxon>
        <taxon>Flavobacteriia</taxon>
        <taxon>Flavobacteriales</taxon>
        <taxon>Flavobacteriaceae</taxon>
        <taxon>Christiangramia</taxon>
    </lineage>
</organism>
<dbReference type="Gene3D" id="3.40.50.150">
    <property type="entry name" value="Vaccinia Virus protein VP39"/>
    <property type="match status" value="1"/>
</dbReference>
<dbReference type="GO" id="GO:0008168">
    <property type="term" value="F:methyltransferase activity"/>
    <property type="evidence" value="ECO:0007669"/>
    <property type="project" value="UniProtKB-KW"/>
</dbReference>
<name>A0A550I8S6_9FLAO</name>
<keyword evidence="1 2" id="KW-0808">Transferase</keyword>
<evidence type="ECO:0000313" key="2">
    <source>
        <dbReference type="EMBL" id="TRO67375.1"/>
    </source>
</evidence>
<evidence type="ECO:0000256" key="1">
    <source>
        <dbReference type="ARBA" id="ARBA00022679"/>
    </source>
</evidence>
<dbReference type="GO" id="GO:0032259">
    <property type="term" value="P:methylation"/>
    <property type="evidence" value="ECO:0007669"/>
    <property type="project" value="UniProtKB-KW"/>
</dbReference>
<comment type="caution">
    <text evidence="2">The sequence shown here is derived from an EMBL/GenBank/DDBJ whole genome shotgun (WGS) entry which is preliminary data.</text>
</comment>